<keyword evidence="3" id="KW-1185">Reference proteome</keyword>
<dbReference type="EMBL" id="JACAOA010000033">
    <property type="protein sequence ID" value="MBA5730037.1"/>
    <property type="molecule type" value="Genomic_DNA"/>
</dbReference>
<protein>
    <submittedName>
        <fullName evidence="2">Uncharacterized protein</fullName>
    </submittedName>
</protein>
<keyword evidence="1" id="KW-0175">Coiled coil</keyword>
<evidence type="ECO:0000313" key="3">
    <source>
        <dbReference type="Proteomes" id="UP000571018"/>
    </source>
</evidence>
<dbReference type="RefSeq" id="WP_218931696.1">
    <property type="nucleotide sequence ID" value="NZ_JACAOA010000033.1"/>
</dbReference>
<proteinExistence type="predicted"/>
<sequence>MRSIEEIERLIELVMKEDITFEEALKLVDSWEKERERFDDEAELMENSGGAKKIFEQSFSL</sequence>
<comment type="caution">
    <text evidence="2">The sequence shown here is derived from an EMBL/GenBank/DDBJ whole genome shotgun (WGS) entry which is preliminary data.</text>
</comment>
<name>A0A839A7I6_9LACT</name>
<organism evidence="2 3">
    <name type="scientific">Ruoffia halotolerans</name>
    <dbReference type="NCBI Taxonomy" id="2748684"/>
    <lineage>
        <taxon>Bacteria</taxon>
        <taxon>Bacillati</taxon>
        <taxon>Bacillota</taxon>
        <taxon>Bacilli</taxon>
        <taxon>Lactobacillales</taxon>
        <taxon>Aerococcaceae</taxon>
        <taxon>Ruoffia</taxon>
    </lineage>
</organism>
<accession>A0A839A7I6</accession>
<dbReference type="Proteomes" id="UP000571018">
    <property type="component" value="Unassembled WGS sequence"/>
</dbReference>
<dbReference type="AlphaFoldDB" id="A0A839A7I6"/>
<evidence type="ECO:0000313" key="2">
    <source>
        <dbReference type="EMBL" id="MBA5730037.1"/>
    </source>
</evidence>
<gene>
    <name evidence="2" type="ORF">HW423_09600</name>
</gene>
<feature type="coiled-coil region" evidence="1">
    <location>
        <begin position="21"/>
        <end position="48"/>
    </location>
</feature>
<reference evidence="2 3" key="1">
    <citation type="submission" date="2020-06" db="EMBL/GenBank/DDBJ databases">
        <title>Reclassification of Facklamia ignava, Facklamia soureckii and Facklami tabacinasalis as Falseniella iganva gen. nov., comb. nov., Hutsoniella ignava gen. nov., comb. nov., and Ruoffia tabacinasalis gen. nov., comb. nov and description of Ruoffia haltotolerans sp. nov., isolated from hypersaline Inland Sea of Qatar.</title>
        <authorList>
            <person name="Fotedar R."/>
            <person name="Sankaranarayanan K."/>
            <person name="Lawson P."/>
            <person name="Caldwell M."/>
            <person name="Zeyara A."/>
            <person name="Al Malki A."/>
            <person name="Ali M."/>
        </authorList>
    </citation>
    <scope>NUCLEOTIDE SEQUENCE [LARGE SCALE GENOMIC DNA]</scope>
    <source>
        <strain evidence="2 3">INB8</strain>
    </source>
</reference>
<evidence type="ECO:0000256" key="1">
    <source>
        <dbReference type="SAM" id="Coils"/>
    </source>
</evidence>